<dbReference type="SMART" id="SM00409">
    <property type="entry name" value="IG"/>
    <property type="match status" value="1"/>
</dbReference>
<dbReference type="Pfam" id="PF19408">
    <property type="entry name" value="PKD_6"/>
    <property type="match status" value="1"/>
</dbReference>
<evidence type="ECO:0000259" key="1">
    <source>
        <dbReference type="PROSITE" id="PS50835"/>
    </source>
</evidence>
<feature type="domain" description="Ig-like" evidence="1">
    <location>
        <begin position="65"/>
        <end position="162"/>
    </location>
</feature>
<gene>
    <name evidence="2" type="ORF">AAE02nite_22190</name>
</gene>
<evidence type="ECO:0000313" key="3">
    <source>
        <dbReference type="Proteomes" id="UP000321532"/>
    </source>
</evidence>
<dbReference type="InterPro" id="IPR036179">
    <property type="entry name" value="Ig-like_dom_sf"/>
</dbReference>
<dbReference type="CDD" id="cd00096">
    <property type="entry name" value="Ig"/>
    <property type="match status" value="1"/>
</dbReference>
<dbReference type="InterPro" id="IPR003599">
    <property type="entry name" value="Ig_sub"/>
</dbReference>
<dbReference type="Proteomes" id="UP000321532">
    <property type="component" value="Unassembled WGS sequence"/>
</dbReference>
<dbReference type="SUPFAM" id="SSF48726">
    <property type="entry name" value="Immunoglobulin"/>
    <property type="match status" value="1"/>
</dbReference>
<keyword evidence="3" id="KW-1185">Reference proteome</keyword>
<dbReference type="InterPro" id="IPR026444">
    <property type="entry name" value="Secre_tail"/>
</dbReference>
<dbReference type="NCBIfam" id="TIGR04183">
    <property type="entry name" value="Por_Secre_tail"/>
    <property type="match status" value="1"/>
</dbReference>
<accession>A0A512AXV5</accession>
<name>A0A512AXV5_9BACT</name>
<protein>
    <recommendedName>
        <fullName evidence="1">Ig-like domain-containing protein</fullName>
    </recommendedName>
</protein>
<dbReference type="EMBL" id="BJYS01000015">
    <property type="protein sequence ID" value="GEO04555.1"/>
    <property type="molecule type" value="Genomic_DNA"/>
</dbReference>
<dbReference type="Pfam" id="PF18962">
    <property type="entry name" value="Por_Secre_tail"/>
    <property type="match status" value="1"/>
</dbReference>
<dbReference type="Gene3D" id="2.60.40.10">
    <property type="entry name" value="Immunoglobulins"/>
    <property type="match status" value="1"/>
</dbReference>
<sequence>MPLVADASYVWKIPTGATIVNSNLDGNQITVNFNNATSGEISVTAINGCGDPGTESTLEITVNNPPVIDRISSGVPVCPNGEVTITVDARGANLNYQWFKRRGSAASNGFLLTDGGTISGSKSATLRISSAVDADAGFYYVVVSNTCNTAGIPSSNSEIKVNTAYTNTIANIQEPVELLVGQPATYSVIPANKSLKWEYTWTILYNTNPATTEVKYTGNIPTLTIPGVRADMVGITVAQLPPPGIPCVNAINNVIILDRTPLPVELLYLKATKQDNNVVEVEWATAMEKNSEGFEVQVSQDAQNYRTLAFVNSKAGGNTNQKQVYTFHDKENGKYGTRYYRLMQRDMNGDSEYFGPKAVQIGEATESLSVYPNPFTSEVNLELNAEEAGTMHVMVTNAIGAKVLERTLQVERGSSKQNLKFNSNLPQGMYHITTRMNGKVQHFKLLKQQ</sequence>
<reference evidence="2 3" key="1">
    <citation type="submission" date="2019-07" db="EMBL/GenBank/DDBJ databases">
        <title>Whole genome shotgun sequence of Adhaeribacter aerolatus NBRC 106133.</title>
        <authorList>
            <person name="Hosoyama A."/>
            <person name="Uohara A."/>
            <person name="Ohji S."/>
            <person name="Ichikawa N."/>
        </authorList>
    </citation>
    <scope>NUCLEOTIDE SEQUENCE [LARGE SCALE GENOMIC DNA]</scope>
    <source>
        <strain evidence="2 3">NBRC 106133</strain>
    </source>
</reference>
<evidence type="ECO:0000313" key="2">
    <source>
        <dbReference type="EMBL" id="GEO04555.1"/>
    </source>
</evidence>
<dbReference type="InterPro" id="IPR045829">
    <property type="entry name" value="PKD_6"/>
</dbReference>
<comment type="caution">
    <text evidence="2">The sequence shown here is derived from an EMBL/GenBank/DDBJ whole genome shotgun (WGS) entry which is preliminary data.</text>
</comment>
<dbReference type="PROSITE" id="PS50835">
    <property type="entry name" value="IG_LIKE"/>
    <property type="match status" value="1"/>
</dbReference>
<proteinExistence type="predicted"/>
<dbReference type="InterPro" id="IPR007110">
    <property type="entry name" value="Ig-like_dom"/>
</dbReference>
<dbReference type="AlphaFoldDB" id="A0A512AXV5"/>
<dbReference type="InterPro" id="IPR013783">
    <property type="entry name" value="Ig-like_fold"/>
</dbReference>
<organism evidence="2 3">
    <name type="scientific">Adhaeribacter aerolatus</name>
    <dbReference type="NCBI Taxonomy" id="670289"/>
    <lineage>
        <taxon>Bacteria</taxon>
        <taxon>Pseudomonadati</taxon>
        <taxon>Bacteroidota</taxon>
        <taxon>Cytophagia</taxon>
        <taxon>Cytophagales</taxon>
        <taxon>Hymenobacteraceae</taxon>
        <taxon>Adhaeribacter</taxon>
    </lineage>
</organism>